<organism evidence="3 4">
    <name type="scientific">Coccidioides immitis (strain RS)</name>
    <name type="common">Valley fever fungus</name>
    <dbReference type="NCBI Taxonomy" id="246410"/>
    <lineage>
        <taxon>Eukaryota</taxon>
        <taxon>Fungi</taxon>
        <taxon>Dikarya</taxon>
        <taxon>Ascomycota</taxon>
        <taxon>Pezizomycotina</taxon>
        <taxon>Eurotiomycetes</taxon>
        <taxon>Eurotiomycetidae</taxon>
        <taxon>Onygenales</taxon>
        <taxon>Onygenaceae</taxon>
        <taxon>Coccidioides</taxon>
    </lineage>
</organism>
<evidence type="ECO:0000313" key="3">
    <source>
        <dbReference type="EMBL" id="EAS35789.3"/>
    </source>
</evidence>
<feature type="compositionally biased region" description="Polar residues" evidence="1">
    <location>
        <begin position="131"/>
        <end position="149"/>
    </location>
</feature>
<dbReference type="VEuPathDB" id="FungiDB:CIMG_01143"/>
<dbReference type="AlphaFoldDB" id="J3KIJ1"/>
<dbReference type="KEGG" id="cim:CIMG_01143"/>
<protein>
    <submittedName>
        <fullName evidence="3">Uncharacterized protein</fullName>
    </submittedName>
</protein>
<dbReference type="GeneID" id="4566660"/>
<feature type="region of interest" description="Disordered" evidence="1">
    <location>
        <begin position="53"/>
        <end position="158"/>
    </location>
</feature>
<dbReference type="Proteomes" id="UP000001261">
    <property type="component" value="Unassembled WGS sequence"/>
</dbReference>
<name>J3KIJ1_COCIM</name>
<reference evidence="4" key="2">
    <citation type="journal article" date="2010" name="Genome Res.">
        <title>Population genomic sequencing of Coccidioides fungi reveals recent hybridization and transposon control.</title>
        <authorList>
            <person name="Neafsey D.E."/>
            <person name="Barker B.M."/>
            <person name="Sharpton T.J."/>
            <person name="Stajich J.E."/>
            <person name="Park D.J."/>
            <person name="Whiston E."/>
            <person name="Hung C.-Y."/>
            <person name="McMahan C."/>
            <person name="White J."/>
            <person name="Sykes S."/>
            <person name="Heiman D."/>
            <person name="Young S."/>
            <person name="Zeng Q."/>
            <person name="Abouelleil A."/>
            <person name="Aftuck L."/>
            <person name="Bessette D."/>
            <person name="Brown A."/>
            <person name="FitzGerald M."/>
            <person name="Lui A."/>
            <person name="Macdonald J.P."/>
            <person name="Priest M."/>
            <person name="Orbach M.J."/>
            <person name="Galgiani J.N."/>
            <person name="Kirkland T.N."/>
            <person name="Cole G.T."/>
            <person name="Birren B.W."/>
            <person name="Henn M.R."/>
            <person name="Taylor J.W."/>
            <person name="Rounsley S.D."/>
        </authorList>
    </citation>
    <scope>GENOME REANNOTATION</scope>
    <source>
        <strain evidence="4">RS</strain>
    </source>
</reference>
<sequence>MWSWNLNNGMLLRSVVVGWWRCGRSHPHNDGDVSRTDNHSPLCVYTSVAGVKNSPLDGRAGGTPYSRLDSSSLFLHPAPQHSHDEQHGVCRERDREEEEKGKTRMACSGATSQGTQTQSVTGKAGRIQFLWRSSRTSNSPPNARSSSTRLARGGGVRTTIRRRTRTKKNKKNNNKKKNNKVAAAAAAAAAVQVLESRSSFTTL</sequence>
<feature type="signal peptide" evidence="2">
    <location>
        <begin position="1"/>
        <end position="25"/>
    </location>
</feature>
<evidence type="ECO:0000256" key="2">
    <source>
        <dbReference type="SAM" id="SignalP"/>
    </source>
</evidence>
<dbReference type="RefSeq" id="XP_001247372.2">
    <property type="nucleotide sequence ID" value="XM_001247371.2"/>
</dbReference>
<keyword evidence="2" id="KW-0732">Signal</keyword>
<proteinExistence type="predicted"/>
<feature type="compositionally biased region" description="Low complexity" evidence="1">
    <location>
        <begin position="108"/>
        <end position="122"/>
    </location>
</feature>
<accession>J3KIJ1</accession>
<reference evidence="4" key="1">
    <citation type="journal article" date="2009" name="Genome Res.">
        <title>Comparative genomic analyses of the human fungal pathogens Coccidioides and their relatives.</title>
        <authorList>
            <person name="Sharpton T.J."/>
            <person name="Stajich J.E."/>
            <person name="Rounsley S.D."/>
            <person name="Gardner M.J."/>
            <person name="Wortman J.R."/>
            <person name="Jordar V.S."/>
            <person name="Maiti R."/>
            <person name="Kodira C.D."/>
            <person name="Neafsey D.E."/>
            <person name="Zeng Q."/>
            <person name="Hung C.-Y."/>
            <person name="McMahan C."/>
            <person name="Muszewska A."/>
            <person name="Grynberg M."/>
            <person name="Mandel M.A."/>
            <person name="Kellner E.M."/>
            <person name="Barker B.M."/>
            <person name="Galgiani J.N."/>
            <person name="Orbach M.J."/>
            <person name="Kirkland T.N."/>
            <person name="Cole G.T."/>
            <person name="Henn M.R."/>
            <person name="Birren B.W."/>
            <person name="Taylor J.W."/>
        </authorList>
    </citation>
    <scope>NUCLEOTIDE SEQUENCE [LARGE SCALE GENOMIC DNA]</scope>
    <source>
        <strain evidence="4">RS</strain>
    </source>
</reference>
<dbReference type="EMBL" id="GG704911">
    <property type="protein sequence ID" value="EAS35789.3"/>
    <property type="molecule type" value="Genomic_DNA"/>
</dbReference>
<gene>
    <name evidence="3" type="ORF">CIMG_01143</name>
</gene>
<dbReference type="InParanoid" id="J3KIJ1"/>
<keyword evidence="4" id="KW-1185">Reference proteome</keyword>
<evidence type="ECO:0000256" key="1">
    <source>
        <dbReference type="SAM" id="MobiDB-lite"/>
    </source>
</evidence>
<feature type="compositionally biased region" description="Basic and acidic residues" evidence="1">
    <location>
        <begin position="81"/>
        <end position="102"/>
    </location>
</feature>
<evidence type="ECO:0000313" key="4">
    <source>
        <dbReference type="Proteomes" id="UP000001261"/>
    </source>
</evidence>
<feature type="chain" id="PRO_5003772892" evidence="2">
    <location>
        <begin position="26"/>
        <end position="203"/>
    </location>
</feature>